<keyword evidence="13 16" id="KW-0648">Protein biosynthesis</keyword>
<feature type="short sequence motif" description="'HIGH' region" evidence="16">
    <location>
        <begin position="17"/>
        <end position="27"/>
    </location>
</feature>
<sequence>MTQNTSPSRYTITAALPYTNGPIHIGHLAGVYVPADIYTRYLRLKGNDVAFVCGSDEHGVAISMKAKKEGVTPKEIIDKYHNIIKKSFADFGISFDNYSRTSAQVHHETASEFFKKMYEHGDFIEEETEQLYDDQAKQFLADRFVIGTCPKCGHEEAYGDQCENCGSSLNATDLINPKSTITGTVPSLKKTKHWFLPLDRYDDFLKEWIIKDHKADWKPNVYGQCKSWIDEGLKPRAVTRDLDWGIPVPVEGGEGKVLYVWFDAPIGYISSTKEWADREGKDWEPYWKNKDTKLVHFIGKDNIVFHCIIFPSMLKAHGDFVLPDNVPANEFLNLEGNKLSTSKNWAVWLHEYLEEFPDMQDVLRYALTANAPETKDNDFTWKDFQSRNNNELVAIFGNFVNRVTVLTHKYYGGGVPAPADLTTVDKEALQALREFPEILSKSLERYRFREAGQQLMNLARLGNKYLADEEPWKLIKTDEERVNTIMYVALQIATGLAVLSEPFLPFTSEKLKGILNVRSSAVEIDWDSVATAETLLPAGHTINKSELLFRKIEDKEIQQQLDKLEATKKANASTKPSTGAMDNEIAPQKDTITYDDFSKLDMRVGTIIEAQKMPKADKLLVLKVDTGLDTRTIVSGIANSFKPEDIVGKKVTVLINLAPRKLRGVESEGMILMTENRDGKIVFMNPDEDGVDNGEAIS</sequence>
<keyword evidence="9 16" id="KW-0547">Nucleotide-binding</keyword>
<dbReference type="SUPFAM" id="SSF52374">
    <property type="entry name" value="Nucleotidylyl transferase"/>
    <property type="match status" value="1"/>
</dbReference>
<organism evidence="18 19">
    <name type="scientific">Flagellimonas halotolerans</name>
    <dbReference type="NCBI Taxonomy" id="3112164"/>
    <lineage>
        <taxon>Bacteria</taxon>
        <taxon>Pseudomonadati</taxon>
        <taxon>Bacteroidota</taxon>
        <taxon>Flavobacteriia</taxon>
        <taxon>Flavobacteriales</taxon>
        <taxon>Flavobacteriaceae</taxon>
        <taxon>Flagellimonas</taxon>
    </lineage>
</organism>
<dbReference type="Gene3D" id="1.10.730.10">
    <property type="entry name" value="Isoleucyl-tRNA Synthetase, Domain 1"/>
    <property type="match status" value="1"/>
</dbReference>
<evidence type="ECO:0000256" key="15">
    <source>
        <dbReference type="ARBA" id="ARBA00047364"/>
    </source>
</evidence>
<evidence type="ECO:0000256" key="3">
    <source>
        <dbReference type="ARBA" id="ARBA00008258"/>
    </source>
</evidence>
<keyword evidence="14 16" id="KW-0030">Aminoacyl-tRNA synthetase</keyword>
<evidence type="ECO:0000259" key="17">
    <source>
        <dbReference type="PROSITE" id="PS50886"/>
    </source>
</evidence>
<dbReference type="InterPro" id="IPR033911">
    <property type="entry name" value="MetRS_core"/>
</dbReference>
<dbReference type="PROSITE" id="PS00178">
    <property type="entry name" value="AA_TRNA_LIGASE_I"/>
    <property type="match status" value="1"/>
</dbReference>
<dbReference type="InterPro" id="IPR041872">
    <property type="entry name" value="Anticodon_Met"/>
</dbReference>
<dbReference type="InterPro" id="IPR015413">
    <property type="entry name" value="Methionyl/Leucyl_tRNA_Synth"/>
</dbReference>
<dbReference type="NCBIfam" id="TIGR00399">
    <property type="entry name" value="metG_C_term"/>
    <property type="match status" value="1"/>
</dbReference>
<dbReference type="InterPro" id="IPR023458">
    <property type="entry name" value="Met-tRNA_ligase_1"/>
</dbReference>
<comment type="catalytic activity">
    <reaction evidence="15 16">
        <text>tRNA(Met) + L-methionine + ATP = L-methionyl-tRNA(Met) + AMP + diphosphate</text>
        <dbReference type="Rhea" id="RHEA:13481"/>
        <dbReference type="Rhea" id="RHEA-COMP:9667"/>
        <dbReference type="Rhea" id="RHEA-COMP:9698"/>
        <dbReference type="ChEBI" id="CHEBI:30616"/>
        <dbReference type="ChEBI" id="CHEBI:33019"/>
        <dbReference type="ChEBI" id="CHEBI:57844"/>
        <dbReference type="ChEBI" id="CHEBI:78442"/>
        <dbReference type="ChEBI" id="CHEBI:78530"/>
        <dbReference type="ChEBI" id="CHEBI:456215"/>
        <dbReference type="EC" id="6.1.1.10"/>
    </reaction>
</comment>
<keyword evidence="5 16" id="KW-0963">Cytoplasm</keyword>
<feature type="domain" description="TRNA-binding" evidence="17">
    <location>
        <begin position="596"/>
        <end position="698"/>
    </location>
</feature>
<dbReference type="InterPro" id="IPR009080">
    <property type="entry name" value="tRNAsynth_Ia_anticodon-bd"/>
</dbReference>
<dbReference type="PANTHER" id="PTHR45765">
    <property type="entry name" value="METHIONINE--TRNA LIGASE"/>
    <property type="match status" value="1"/>
</dbReference>
<keyword evidence="19" id="KW-1185">Reference proteome</keyword>
<comment type="caution">
    <text evidence="18">The sequence shown here is derived from an EMBL/GenBank/DDBJ whole genome shotgun (WGS) entry which is preliminary data.</text>
</comment>
<dbReference type="PROSITE" id="PS50886">
    <property type="entry name" value="TRBD"/>
    <property type="match status" value="1"/>
</dbReference>
<evidence type="ECO:0000256" key="14">
    <source>
        <dbReference type="ARBA" id="ARBA00023146"/>
    </source>
</evidence>
<reference evidence="18 19" key="1">
    <citation type="submission" date="2024-01" db="EMBL/GenBank/DDBJ databases">
        <title>The strains designed SYSU M86414 and SYSU M84420 isolated from the marine sediment in San Sha City (Hainan Province, China).</title>
        <authorList>
            <person name="Guo D."/>
        </authorList>
    </citation>
    <scope>NUCLEOTIDE SEQUENCE [LARGE SCALE GENOMIC DNA]</scope>
    <source>
        <strain evidence="18 19">SYSU M84420</strain>
    </source>
</reference>
<keyword evidence="6 16" id="KW-0820">tRNA-binding</keyword>
<comment type="subcellular location">
    <subcellularLocation>
        <location evidence="2 16">Cytoplasm</location>
    </subcellularLocation>
</comment>
<dbReference type="RefSeq" id="WP_326276900.1">
    <property type="nucleotide sequence ID" value="NZ_JAYKYV010000001.1"/>
</dbReference>
<dbReference type="InterPro" id="IPR014729">
    <property type="entry name" value="Rossmann-like_a/b/a_fold"/>
</dbReference>
<evidence type="ECO:0000256" key="9">
    <source>
        <dbReference type="ARBA" id="ARBA00022741"/>
    </source>
</evidence>
<dbReference type="GO" id="GO:0004825">
    <property type="term" value="F:methionine-tRNA ligase activity"/>
    <property type="evidence" value="ECO:0007669"/>
    <property type="project" value="UniProtKB-EC"/>
</dbReference>
<dbReference type="InterPro" id="IPR001412">
    <property type="entry name" value="aa-tRNA-synth_I_CS"/>
</dbReference>
<evidence type="ECO:0000313" key="18">
    <source>
        <dbReference type="EMBL" id="MEC4264099.1"/>
    </source>
</evidence>
<dbReference type="Pfam" id="PF09334">
    <property type="entry name" value="tRNA-synt_1g"/>
    <property type="match status" value="1"/>
</dbReference>
<dbReference type="EMBL" id="JAYMGW010000001">
    <property type="protein sequence ID" value="MEC4264099.1"/>
    <property type="molecule type" value="Genomic_DNA"/>
</dbReference>
<dbReference type="NCBIfam" id="NF001100">
    <property type="entry name" value="PRK00133.1"/>
    <property type="match status" value="1"/>
</dbReference>
<evidence type="ECO:0000256" key="6">
    <source>
        <dbReference type="ARBA" id="ARBA00022555"/>
    </source>
</evidence>
<gene>
    <name evidence="16 18" type="primary">metG</name>
    <name evidence="18" type="ORF">VOP03_01960</name>
</gene>
<keyword evidence="8 16" id="KW-0479">Metal-binding</keyword>
<feature type="binding site" evidence="16">
    <location>
        <position position="165"/>
    </location>
    <ligand>
        <name>Zn(2+)</name>
        <dbReference type="ChEBI" id="CHEBI:29105"/>
    </ligand>
</feature>
<evidence type="ECO:0000256" key="16">
    <source>
        <dbReference type="HAMAP-Rule" id="MF_00098"/>
    </source>
</evidence>
<evidence type="ECO:0000256" key="11">
    <source>
        <dbReference type="ARBA" id="ARBA00022840"/>
    </source>
</evidence>
<dbReference type="Proteomes" id="UP001355298">
    <property type="component" value="Unassembled WGS sequence"/>
</dbReference>
<evidence type="ECO:0000256" key="1">
    <source>
        <dbReference type="ARBA" id="ARBA00003314"/>
    </source>
</evidence>
<keyword evidence="11 16" id="KW-0067">ATP-binding</keyword>
<feature type="binding site" evidence="16">
    <location>
        <position position="149"/>
    </location>
    <ligand>
        <name>Zn(2+)</name>
        <dbReference type="ChEBI" id="CHEBI:29105"/>
    </ligand>
</feature>
<feature type="binding site" evidence="16">
    <location>
        <position position="341"/>
    </location>
    <ligand>
        <name>ATP</name>
        <dbReference type="ChEBI" id="CHEBI:30616"/>
    </ligand>
</feature>
<evidence type="ECO:0000256" key="8">
    <source>
        <dbReference type="ARBA" id="ARBA00022723"/>
    </source>
</evidence>
<dbReference type="PANTHER" id="PTHR45765:SF1">
    <property type="entry name" value="METHIONINE--TRNA LIGASE, CYTOPLASMIC"/>
    <property type="match status" value="1"/>
</dbReference>
<comment type="function">
    <text evidence="1 16">Is required not only for elongation of protein synthesis but also for the initiation of all mRNA translation through initiator tRNA(fMet) aminoacylation.</text>
</comment>
<proteinExistence type="inferred from homology"/>
<comment type="similarity">
    <text evidence="3 16">Belongs to the class-I aminoacyl-tRNA synthetase family. MetG type 1 subfamily.</text>
</comment>
<evidence type="ECO:0000256" key="4">
    <source>
        <dbReference type="ARBA" id="ARBA00011738"/>
    </source>
</evidence>
<dbReference type="Pfam" id="PF01588">
    <property type="entry name" value="tRNA_bind"/>
    <property type="match status" value="1"/>
</dbReference>
<dbReference type="Gene3D" id="2.40.50.140">
    <property type="entry name" value="Nucleic acid-binding proteins"/>
    <property type="match status" value="1"/>
</dbReference>
<dbReference type="SUPFAM" id="SSF47323">
    <property type="entry name" value="Anticodon-binding domain of a subclass of class I aminoacyl-tRNA synthetases"/>
    <property type="match status" value="1"/>
</dbReference>
<dbReference type="InterPro" id="IPR014758">
    <property type="entry name" value="Met-tRNA_synth"/>
</dbReference>
<evidence type="ECO:0000256" key="5">
    <source>
        <dbReference type="ARBA" id="ARBA00022490"/>
    </source>
</evidence>
<dbReference type="InterPro" id="IPR029038">
    <property type="entry name" value="MetRS_Zn"/>
</dbReference>
<keyword evidence="10 16" id="KW-0862">Zinc</keyword>
<evidence type="ECO:0000256" key="12">
    <source>
        <dbReference type="ARBA" id="ARBA00022884"/>
    </source>
</evidence>
<feature type="binding site" evidence="16">
    <location>
        <position position="152"/>
    </location>
    <ligand>
        <name>Zn(2+)</name>
        <dbReference type="ChEBI" id="CHEBI:29105"/>
    </ligand>
</feature>
<dbReference type="SUPFAM" id="SSF57770">
    <property type="entry name" value="Methionyl-tRNA synthetase (MetRS), Zn-domain"/>
    <property type="match status" value="1"/>
</dbReference>
<dbReference type="InterPro" id="IPR012340">
    <property type="entry name" value="NA-bd_OB-fold"/>
</dbReference>
<keyword evidence="12 16" id="KW-0694">RNA-binding</keyword>
<dbReference type="Gene3D" id="2.20.28.20">
    <property type="entry name" value="Methionyl-tRNA synthetase, Zn-domain"/>
    <property type="match status" value="1"/>
</dbReference>
<evidence type="ECO:0000256" key="10">
    <source>
        <dbReference type="ARBA" id="ARBA00022833"/>
    </source>
</evidence>
<dbReference type="Gene3D" id="3.40.50.620">
    <property type="entry name" value="HUPs"/>
    <property type="match status" value="1"/>
</dbReference>
<comment type="subunit">
    <text evidence="4 16">Homodimer.</text>
</comment>
<accession>A0ABU6IM27</accession>
<comment type="cofactor">
    <cofactor evidence="16">
        <name>Zn(2+)</name>
        <dbReference type="ChEBI" id="CHEBI:29105"/>
    </cofactor>
    <text evidence="16">Binds 1 zinc ion per subunit.</text>
</comment>
<dbReference type="NCBIfam" id="TIGR00398">
    <property type="entry name" value="metG"/>
    <property type="match status" value="1"/>
</dbReference>
<feature type="binding site" evidence="16">
    <location>
        <position position="162"/>
    </location>
    <ligand>
        <name>Zn(2+)</name>
        <dbReference type="ChEBI" id="CHEBI:29105"/>
    </ligand>
</feature>
<protein>
    <recommendedName>
        <fullName evidence="16">Methionine--tRNA ligase</fullName>
        <ecNumber evidence="16">6.1.1.10</ecNumber>
    </recommendedName>
    <alternativeName>
        <fullName evidence="16">Methionyl-tRNA synthetase</fullName>
        <shortName evidence="16">MetRS</shortName>
    </alternativeName>
</protein>
<evidence type="ECO:0000313" key="19">
    <source>
        <dbReference type="Proteomes" id="UP001355298"/>
    </source>
</evidence>
<evidence type="ECO:0000256" key="7">
    <source>
        <dbReference type="ARBA" id="ARBA00022598"/>
    </source>
</evidence>
<dbReference type="PRINTS" id="PR01041">
    <property type="entry name" value="TRNASYNTHMET"/>
</dbReference>
<dbReference type="CDD" id="cd02800">
    <property type="entry name" value="tRNA_bind_EcMetRS_like"/>
    <property type="match status" value="1"/>
</dbReference>
<dbReference type="CDD" id="cd00814">
    <property type="entry name" value="MetRS_core"/>
    <property type="match status" value="1"/>
</dbReference>
<evidence type="ECO:0000256" key="13">
    <source>
        <dbReference type="ARBA" id="ARBA00022917"/>
    </source>
</evidence>
<dbReference type="EC" id="6.1.1.10" evidence="16"/>
<dbReference type="Pfam" id="PF19303">
    <property type="entry name" value="Anticodon_3"/>
    <property type="match status" value="1"/>
</dbReference>
<feature type="short sequence motif" description="'KMSKS' region" evidence="16">
    <location>
        <begin position="338"/>
        <end position="342"/>
    </location>
</feature>
<dbReference type="HAMAP" id="MF_00098">
    <property type="entry name" value="Met_tRNA_synth_type1"/>
    <property type="match status" value="1"/>
</dbReference>
<name>A0ABU6IM27_9FLAO</name>
<evidence type="ECO:0000256" key="2">
    <source>
        <dbReference type="ARBA" id="ARBA00004496"/>
    </source>
</evidence>
<dbReference type="InterPro" id="IPR002547">
    <property type="entry name" value="tRNA-bd_dom"/>
</dbReference>
<dbReference type="SUPFAM" id="SSF50249">
    <property type="entry name" value="Nucleic acid-binding proteins"/>
    <property type="match status" value="1"/>
</dbReference>
<keyword evidence="7 16" id="KW-0436">Ligase</keyword>
<dbReference type="CDD" id="cd07957">
    <property type="entry name" value="Anticodon_Ia_Met"/>
    <property type="match status" value="1"/>
</dbReference>
<dbReference type="InterPro" id="IPR004495">
    <property type="entry name" value="Met-tRNA-synth_bsu_C"/>
</dbReference>